<evidence type="ECO:0000313" key="12">
    <source>
        <dbReference type="Proteomes" id="UP000295830"/>
    </source>
</evidence>
<gene>
    <name evidence="11" type="ORF">DES49_0519</name>
</gene>
<dbReference type="EMBL" id="SOAX01000001">
    <property type="protein sequence ID" value="TDT44417.1"/>
    <property type="molecule type" value="Genomic_DNA"/>
</dbReference>
<dbReference type="AlphaFoldDB" id="A0A4R7K2W9"/>
<name>A0A4R7K2W9_9GAMM</name>
<dbReference type="Proteomes" id="UP000295830">
    <property type="component" value="Unassembled WGS sequence"/>
</dbReference>
<dbReference type="NCBIfam" id="TIGR01140">
    <property type="entry name" value="L_thr_O3P_dcar"/>
    <property type="match status" value="1"/>
</dbReference>
<dbReference type="InterPro" id="IPR015421">
    <property type="entry name" value="PyrdxlP-dep_Trfase_major"/>
</dbReference>
<dbReference type="PANTHER" id="PTHR42885:SF1">
    <property type="entry name" value="THREONINE-PHOSPHATE DECARBOXYLASE"/>
    <property type="match status" value="1"/>
</dbReference>
<evidence type="ECO:0000256" key="8">
    <source>
        <dbReference type="ARBA" id="ARBA00029996"/>
    </source>
</evidence>
<comment type="cofactor">
    <cofactor evidence="1">
        <name>pyridoxal 5'-phosphate</name>
        <dbReference type="ChEBI" id="CHEBI:597326"/>
    </cofactor>
</comment>
<dbReference type="Gene3D" id="3.40.640.10">
    <property type="entry name" value="Type I PLP-dependent aspartate aminotransferase-like (Major domain)"/>
    <property type="match status" value="1"/>
</dbReference>
<evidence type="ECO:0000256" key="9">
    <source>
        <dbReference type="ARBA" id="ARBA00048531"/>
    </source>
</evidence>
<reference evidence="11 12" key="1">
    <citation type="submission" date="2019-03" db="EMBL/GenBank/DDBJ databases">
        <title>Genomic Encyclopedia of Type Strains, Phase IV (KMG-IV): sequencing the most valuable type-strain genomes for metagenomic binning, comparative biology and taxonomic classification.</title>
        <authorList>
            <person name="Goeker M."/>
        </authorList>
    </citation>
    <scope>NUCLEOTIDE SEQUENCE [LARGE SCALE GENOMIC DNA]</scope>
    <source>
        <strain evidence="11 12">DSM 15505</strain>
    </source>
</reference>
<dbReference type="EC" id="4.1.1.81" evidence="4"/>
<dbReference type="Gene3D" id="3.90.1150.10">
    <property type="entry name" value="Aspartate Aminotransferase, domain 1"/>
    <property type="match status" value="1"/>
</dbReference>
<evidence type="ECO:0000256" key="1">
    <source>
        <dbReference type="ARBA" id="ARBA00001933"/>
    </source>
</evidence>
<dbReference type="InterPro" id="IPR015422">
    <property type="entry name" value="PyrdxlP-dep_Trfase_small"/>
</dbReference>
<dbReference type="SUPFAM" id="SSF53383">
    <property type="entry name" value="PLP-dependent transferases"/>
    <property type="match status" value="1"/>
</dbReference>
<dbReference type="Pfam" id="PF00155">
    <property type="entry name" value="Aminotran_1_2"/>
    <property type="match status" value="1"/>
</dbReference>
<evidence type="ECO:0000256" key="4">
    <source>
        <dbReference type="ARBA" id="ARBA00012285"/>
    </source>
</evidence>
<dbReference type="RefSeq" id="WP_133734800.1">
    <property type="nucleotide sequence ID" value="NZ_SOAX01000001.1"/>
</dbReference>
<dbReference type="InterPro" id="IPR015424">
    <property type="entry name" value="PyrdxlP-dep_Trfase"/>
</dbReference>
<sequence>MSVQHGGRLNEAAREWGIPLEEWLDLSTGINPRPWPVPAIPTKVWQRLPEDDDGLAATARQWAGAPEKAGCLPVAGTQAAIQALPRLRTPGRIGVPSPAYAEHAEWWRAAGHEVIPFADLPSDEDLTGLDSLVWINPNNPTGEQVTRARLMECHERLAEQGGWLVVDEAFMDAEPEQTLAPETGRPGLVVYRSLGKFFGLAGLRAGLVFGPATLCDQLGAMLGPWSVSHPARYVMQQAFTDSDWQIATATRLNADTERLFRTLSKAGLTPKGSTPLFVYCPHNNPQSVADALAKQAVLVRVFDGPPALRFGLPGTEAEWQHLERALDAIGPN</sequence>
<keyword evidence="5" id="KW-0169">Cobalamin biosynthesis</keyword>
<dbReference type="GO" id="GO:0030170">
    <property type="term" value="F:pyridoxal phosphate binding"/>
    <property type="evidence" value="ECO:0007669"/>
    <property type="project" value="InterPro"/>
</dbReference>
<dbReference type="GO" id="GO:0048472">
    <property type="term" value="F:threonine-phosphate decarboxylase activity"/>
    <property type="evidence" value="ECO:0007669"/>
    <property type="project" value="UniProtKB-EC"/>
</dbReference>
<evidence type="ECO:0000256" key="7">
    <source>
        <dbReference type="ARBA" id="ARBA00023239"/>
    </source>
</evidence>
<keyword evidence="7" id="KW-0456">Lyase</keyword>
<dbReference type="GO" id="GO:0009236">
    <property type="term" value="P:cobalamin biosynthetic process"/>
    <property type="evidence" value="ECO:0007669"/>
    <property type="project" value="UniProtKB-UniPathway"/>
</dbReference>
<accession>A0A4R7K2W9</accession>
<protein>
    <recommendedName>
        <fullName evidence="4">threonine-phosphate decarboxylase</fullName>
        <ecNumber evidence="4">4.1.1.81</ecNumber>
    </recommendedName>
    <alternativeName>
        <fullName evidence="8">L-threonine-O-3-phosphate decarboxylase</fullName>
    </alternativeName>
</protein>
<dbReference type="InterPro" id="IPR005860">
    <property type="entry name" value="CobD"/>
</dbReference>
<comment type="pathway">
    <text evidence="3">Cofactor biosynthesis; adenosylcobalamin biosynthesis.</text>
</comment>
<evidence type="ECO:0000256" key="3">
    <source>
        <dbReference type="ARBA" id="ARBA00004953"/>
    </source>
</evidence>
<evidence type="ECO:0000259" key="10">
    <source>
        <dbReference type="Pfam" id="PF00155"/>
    </source>
</evidence>
<comment type="caution">
    <text evidence="11">The sequence shown here is derived from an EMBL/GenBank/DDBJ whole genome shotgun (WGS) entry which is preliminary data.</text>
</comment>
<comment type="catalytic activity">
    <reaction evidence="9">
        <text>O-phospho-L-threonine + H(+) = (R)-1-aminopropan-2-yl phosphate + CO2</text>
        <dbReference type="Rhea" id="RHEA:11492"/>
        <dbReference type="ChEBI" id="CHEBI:15378"/>
        <dbReference type="ChEBI" id="CHEBI:16526"/>
        <dbReference type="ChEBI" id="CHEBI:58563"/>
        <dbReference type="ChEBI" id="CHEBI:58675"/>
        <dbReference type="EC" id="4.1.1.81"/>
    </reaction>
</comment>
<feature type="domain" description="Aminotransferase class I/classII large" evidence="10">
    <location>
        <begin position="71"/>
        <end position="322"/>
    </location>
</feature>
<dbReference type="InterPro" id="IPR004839">
    <property type="entry name" value="Aminotransferase_I/II_large"/>
</dbReference>
<dbReference type="UniPathway" id="UPA00148"/>
<dbReference type="PANTHER" id="PTHR42885">
    <property type="entry name" value="HISTIDINOL-PHOSPHATE AMINOTRANSFERASE-RELATED"/>
    <property type="match status" value="1"/>
</dbReference>
<dbReference type="PROSITE" id="PS00105">
    <property type="entry name" value="AA_TRANSFER_CLASS_1"/>
    <property type="match status" value="1"/>
</dbReference>
<keyword evidence="6" id="KW-0663">Pyridoxal phosphate</keyword>
<organism evidence="11 12">
    <name type="scientific">Halospina denitrificans</name>
    <dbReference type="NCBI Taxonomy" id="332522"/>
    <lineage>
        <taxon>Bacteria</taxon>
        <taxon>Pseudomonadati</taxon>
        <taxon>Pseudomonadota</taxon>
        <taxon>Gammaproteobacteria</taxon>
        <taxon>Halospina</taxon>
    </lineage>
</organism>
<evidence type="ECO:0000256" key="2">
    <source>
        <dbReference type="ARBA" id="ARBA00003444"/>
    </source>
</evidence>
<evidence type="ECO:0000256" key="5">
    <source>
        <dbReference type="ARBA" id="ARBA00022573"/>
    </source>
</evidence>
<keyword evidence="12" id="KW-1185">Reference proteome</keyword>
<dbReference type="CDD" id="cd00609">
    <property type="entry name" value="AAT_like"/>
    <property type="match status" value="1"/>
</dbReference>
<dbReference type="OrthoDB" id="9799304at2"/>
<proteinExistence type="predicted"/>
<dbReference type="InterPro" id="IPR004838">
    <property type="entry name" value="NHTrfase_class1_PyrdxlP-BS"/>
</dbReference>
<comment type="function">
    <text evidence="2">Decarboxylates L-threonine-O-3-phosphate to yield (R)-1-amino-2-propanol O-2-phosphate, the precursor for the linkage between the nucleotide loop and the corrin ring in cobalamin.</text>
</comment>
<evidence type="ECO:0000256" key="6">
    <source>
        <dbReference type="ARBA" id="ARBA00022898"/>
    </source>
</evidence>
<evidence type="ECO:0000313" key="11">
    <source>
        <dbReference type="EMBL" id="TDT44417.1"/>
    </source>
</evidence>